<accession>A0AAP0KQP4</accession>
<comment type="caution">
    <text evidence="1">The sequence shown here is derived from an EMBL/GenBank/DDBJ whole genome shotgun (WGS) entry which is preliminary data.</text>
</comment>
<protein>
    <submittedName>
        <fullName evidence="1">Uncharacterized protein</fullName>
    </submittedName>
</protein>
<gene>
    <name evidence="1" type="ORF">Sjap_003194</name>
</gene>
<dbReference type="EMBL" id="JBBNAE010000001">
    <property type="protein sequence ID" value="KAK9155714.1"/>
    <property type="molecule type" value="Genomic_DNA"/>
</dbReference>
<evidence type="ECO:0000313" key="1">
    <source>
        <dbReference type="EMBL" id="KAK9155714.1"/>
    </source>
</evidence>
<dbReference type="Proteomes" id="UP001417504">
    <property type="component" value="Unassembled WGS sequence"/>
</dbReference>
<proteinExistence type="predicted"/>
<sequence>MKTPQNVLRIKCFMRIYMKNYTMEPKYILMPWELLKLCCALNNLYIKDIYFSLKDRVRYLKGK</sequence>
<reference evidence="1 2" key="1">
    <citation type="submission" date="2024-01" db="EMBL/GenBank/DDBJ databases">
        <title>Genome assemblies of Stephania.</title>
        <authorList>
            <person name="Yang L."/>
        </authorList>
    </citation>
    <scope>NUCLEOTIDE SEQUENCE [LARGE SCALE GENOMIC DNA]</scope>
    <source>
        <strain evidence="1">QJT</strain>
        <tissue evidence="1">Leaf</tissue>
    </source>
</reference>
<evidence type="ECO:0000313" key="2">
    <source>
        <dbReference type="Proteomes" id="UP001417504"/>
    </source>
</evidence>
<name>A0AAP0KQP4_9MAGN</name>
<keyword evidence="2" id="KW-1185">Reference proteome</keyword>
<dbReference type="AlphaFoldDB" id="A0AAP0KQP4"/>
<organism evidence="1 2">
    <name type="scientific">Stephania japonica</name>
    <dbReference type="NCBI Taxonomy" id="461633"/>
    <lineage>
        <taxon>Eukaryota</taxon>
        <taxon>Viridiplantae</taxon>
        <taxon>Streptophyta</taxon>
        <taxon>Embryophyta</taxon>
        <taxon>Tracheophyta</taxon>
        <taxon>Spermatophyta</taxon>
        <taxon>Magnoliopsida</taxon>
        <taxon>Ranunculales</taxon>
        <taxon>Menispermaceae</taxon>
        <taxon>Menispermoideae</taxon>
        <taxon>Cissampelideae</taxon>
        <taxon>Stephania</taxon>
    </lineage>
</organism>